<dbReference type="AlphaFoldDB" id="A0A1H1WWT5"/>
<evidence type="ECO:0000256" key="1">
    <source>
        <dbReference type="SAM" id="Phobius"/>
    </source>
</evidence>
<organism evidence="2 3">
    <name type="scientific">Pseudomonas asplenii</name>
    <dbReference type="NCBI Taxonomy" id="53407"/>
    <lineage>
        <taxon>Bacteria</taxon>
        <taxon>Pseudomonadati</taxon>
        <taxon>Pseudomonadota</taxon>
        <taxon>Gammaproteobacteria</taxon>
        <taxon>Pseudomonadales</taxon>
        <taxon>Pseudomonadaceae</taxon>
        <taxon>Pseudomonas</taxon>
    </lineage>
</organism>
<dbReference type="Pfam" id="PF14373">
    <property type="entry name" value="Imm_superinfect"/>
    <property type="match status" value="1"/>
</dbReference>
<sequence length="122" mass="13007">MGNLDGGPRNGIGILALIIFFPSALTLYFYPAICAVNEHPKAAAIFALNLLAGWTLIGWVAAFVWVLSRPTPIERAMASGIPASIYQAPAPSTDMKDYPYCAESVKAAAIKCRYCGSELDPA</sequence>
<keyword evidence="1" id="KW-1133">Transmembrane helix</keyword>
<name>A0A1H1WWT5_9PSED</name>
<gene>
    <name evidence="2" type="ORF">SAMN05216598_3631</name>
</gene>
<protein>
    <submittedName>
        <fullName evidence="2">Superinfection immunity protein</fullName>
    </submittedName>
</protein>
<feature type="transmembrane region" description="Helical" evidence="1">
    <location>
        <begin position="42"/>
        <end position="67"/>
    </location>
</feature>
<dbReference type="Proteomes" id="UP000199524">
    <property type="component" value="Chromosome I"/>
</dbReference>
<keyword evidence="3" id="KW-1185">Reference proteome</keyword>
<keyword evidence="1" id="KW-0812">Transmembrane</keyword>
<feature type="transmembrane region" description="Helical" evidence="1">
    <location>
        <begin position="12"/>
        <end position="30"/>
    </location>
</feature>
<accession>A0A1H1WWT5</accession>
<dbReference type="InterPro" id="IPR016410">
    <property type="entry name" value="Phage_imm"/>
</dbReference>
<keyword evidence="1" id="KW-0472">Membrane</keyword>
<reference evidence="3" key="1">
    <citation type="submission" date="2016-10" db="EMBL/GenBank/DDBJ databases">
        <authorList>
            <person name="Varghese N."/>
            <person name="Submissions S."/>
        </authorList>
    </citation>
    <scope>NUCLEOTIDE SEQUENCE [LARGE SCALE GENOMIC DNA]</scope>
    <source>
        <strain evidence="3">ATCC 23835</strain>
    </source>
</reference>
<evidence type="ECO:0000313" key="2">
    <source>
        <dbReference type="EMBL" id="SDT01633.1"/>
    </source>
</evidence>
<evidence type="ECO:0000313" key="3">
    <source>
        <dbReference type="Proteomes" id="UP000199524"/>
    </source>
</evidence>
<dbReference type="EMBL" id="LT629777">
    <property type="protein sequence ID" value="SDT01633.1"/>
    <property type="molecule type" value="Genomic_DNA"/>
</dbReference>
<proteinExistence type="predicted"/>